<sequence length="314" mass="35406">MDKKVADDKIGPGVELHDPARLKLLEELQKFFGSVPQKAQASLLLCALKYLQGLCKSSANYVLLHGMQSVLANQTVDNICKNHDAHRCVVTKLAGPLNAAHIVPFFLNKKNERASFFNLLKSLFAQRIEKWKSLLDNGTEFVENVLSLTPTLHHFHSAGLFGLQPIEASLDGKSLKLKFYWIAQQETTSNTMVNLMDIPTFPNDVELEDIKICNAKDGHIIKSGEVIKLTKSDPEQHPLPTWDMLELQWIMQRLTALKGPADIPDSVLTESEDSRGIYDEDLGEYIWWDKNGQWRGFAPIPDIFLERLGEDLEG</sequence>
<organism evidence="2 3">
    <name type="scientific">[Emmonsia] crescens</name>
    <dbReference type="NCBI Taxonomy" id="73230"/>
    <lineage>
        <taxon>Eukaryota</taxon>
        <taxon>Fungi</taxon>
        <taxon>Dikarya</taxon>
        <taxon>Ascomycota</taxon>
        <taxon>Pezizomycotina</taxon>
        <taxon>Eurotiomycetes</taxon>
        <taxon>Eurotiomycetidae</taxon>
        <taxon>Onygenales</taxon>
        <taxon>Ajellomycetaceae</taxon>
        <taxon>Emergomyces</taxon>
    </lineage>
</organism>
<dbReference type="VEuPathDB" id="FungiDB:EMCG_04714"/>
<evidence type="ECO:0000313" key="3">
    <source>
        <dbReference type="Proteomes" id="UP000034164"/>
    </source>
</evidence>
<dbReference type="InterPro" id="IPR003615">
    <property type="entry name" value="HNH_nuc"/>
</dbReference>
<dbReference type="Proteomes" id="UP000034164">
    <property type="component" value="Unassembled WGS sequence"/>
</dbReference>
<comment type="caution">
    <text evidence="2">The sequence shown here is derived from an EMBL/GenBank/DDBJ whole genome shotgun (WGS) entry which is preliminary data.</text>
</comment>
<dbReference type="EMBL" id="LCZI01001520">
    <property type="protein sequence ID" value="KKZ60613.1"/>
    <property type="molecule type" value="Genomic_DNA"/>
</dbReference>
<evidence type="ECO:0000313" key="2">
    <source>
        <dbReference type="EMBL" id="KKZ60613.1"/>
    </source>
</evidence>
<dbReference type="Pfam" id="PF13391">
    <property type="entry name" value="HNH_2"/>
    <property type="match status" value="1"/>
</dbReference>
<evidence type="ECO:0000259" key="1">
    <source>
        <dbReference type="Pfam" id="PF13391"/>
    </source>
</evidence>
<dbReference type="AlphaFoldDB" id="A0A0G2HRH3"/>
<name>A0A0G2HRH3_9EURO</name>
<protein>
    <recommendedName>
        <fullName evidence="1">HNH nuclease domain-containing protein</fullName>
    </recommendedName>
</protein>
<feature type="domain" description="HNH nuclease" evidence="1">
    <location>
        <begin position="88"/>
        <end position="163"/>
    </location>
</feature>
<reference evidence="3" key="1">
    <citation type="journal article" date="2015" name="PLoS Genet.">
        <title>The dynamic genome and transcriptome of the human fungal pathogen Blastomyces and close relative Emmonsia.</title>
        <authorList>
            <person name="Munoz J.F."/>
            <person name="Gauthier G.M."/>
            <person name="Desjardins C.A."/>
            <person name="Gallo J.E."/>
            <person name="Holder J."/>
            <person name="Sullivan T.D."/>
            <person name="Marty A.J."/>
            <person name="Carmen J.C."/>
            <person name="Chen Z."/>
            <person name="Ding L."/>
            <person name="Gujja S."/>
            <person name="Magrini V."/>
            <person name="Misas E."/>
            <person name="Mitreva M."/>
            <person name="Priest M."/>
            <person name="Saif S."/>
            <person name="Whiston E.A."/>
            <person name="Young S."/>
            <person name="Zeng Q."/>
            <person name="Goldman W.E."/>
            <person name="Mardis E.R."/>
            <person name="Taylor J.W."/>
            <person name="McEwen J.G."/>
            <person name="Clay O.K."/>
            <person name="Klein B.S."/>
            <person name="Cuomo C.A."/>
        </authorList>
    </citation>
    <scope>NUCLEOTIDE SEQUENCE [LARGE SCALE GENOMIC DNA]</scope>
    <source>
        <strain evidence="3">UAMH 3008</strain>
    </source>
</reference>
<gene>
    <name evidence="2" type="ORF">EMCG_04714</name>
</gene>
<proteinExistence type="predicted"/>
<dbReference type="OrthoDB" id="5416097at2759"/>
<accession>A0A0G2HRH3</accession>